<evidence type="ECO:0000256" key="7">
    <source>
        <dbReference type="SAM" id="Phobius"/>
    </source>
</evidence>
<keyword evidence="5 7" id="KW-1133">Transmembrane helix</keyword>
<keyword evidence="2" id="KW-1003">Cell membrane</keyword>
<feature type="transmembrane region" description="Helical" evidence="7">
    <location>
        <begin position="20"/>
        <end position="42"/>
    </location>
</feature>
<dbReference type="EMBL" id="JBBNPP010000003">
    <property type="protein sequence ID" value="MEQ3346383.1"/>
    <property type="molecule type" value="Genomic_DNA"/>
</dbReference>
<evidence type="ECO:0000313" key="9">
    <source>
        <dbReference type="EMBL" id="MEQ3346383.1"/>
    </source>
</evidence>
<keyword evidence="10" id="KW-1185">Reference proteome</keyword>
<evidence type="ECO:0000256" key="3">
    <source>
        <dbReference type="ARBA" id="ARBA00022692"/>
    </source>
</evidence>
<evidence type="ECO:0000256" key="6">
    <source>
        <dbReference type="ARBA" id="ARBA00023136"/>
    </source>
</evidence>
<feature type="transmembrane region" description="Helical" evidence="7">
    <location>
        <begin position="146"/>
        <end position="164"/>
    </location>
</feature>
<reference evidence="9 10" key="1">
    <citation type="submission" date="2024-04" db="EMBL/GenBank/DDBJ databases">
        <title>Human intestinal bacterial collection.</title>
        <authorList>
            <person name="Pauvert C."/>
            <person name="Hitch T.C.A."/>
            <person name="Clavel T."/>
        </authorList>
    </citation>
    <scope>NUCLEOTIDE SEQUENCE [LARGE SCALE GENOMIC DNA]</scope>
    <source>
        <strain evidence="9 10">CLA-SR-H019</strain>
    </source>
</reference>
<evidence type="ECO:0000256" key="4">
    <source>
        <dbReference type="ARBA" id="ARBA00022801"/>
    </source>
</evidence>
<dbReference type="SMART" id="SM00014">
    <property type="entry name" value="acidPPc"/>
    <property type="match status" value="1"/>
</dbReference>
<keyword evidence="4" id="KW-0378">Hydrolase</keyword>
<dbReference type="PANTHER" id="PTHR14969">
    <property type="entry name" value="SPHINGOSINE-1-PHOSPHATE PHOSPHOHYDROLASE"/>
    <property type="match status" value="1"/>
</dbReference>
<name>A0ABV1J1N9_9FIRM</name>
<feature type="domain" description="Phosphatidic acid phosphatase type 2/haloperoxidase" evidence="8">
    <location>
        <begin position="54"/>
        <end position="161"/>
    </location>
</feature>
<gene>
    <name evidence="9" type="ORF">AAA073_02900</name>
</gene>
<organism evidence="9 10">
    <name type="scientific">Peptoniphilus senegalensis</name>
    <dbReference type="NCBI Taxonomy" id="1465757"/>
    <lineage>
        <taxon>Bacteria</taxon>
        <taxon>Bacillati</taxon>
        <taxon>Bacillota</taxon>
        <taxon>Tissierellia</taxon>
        <taxon>Tissierellales</taxon>
        <taxon>Peptoniphilaceae</taxon>
        <taxon>Peptoniphilus</taxon>
    </lineage>
</organism>
<feature type="transmembrane region" description="Helical" evidence="7">
    <location>
        <begin position="54"/>
        <end position="76"/>
    </location>
</feature>
<keyword evidence="3 7" id="KW-0812">Transmembrane</keyword>
<dbReference type="Proteomes" id="UP001491691">
    <property type="component" value="Unassembled WGS sequence"/>
</dbReference>
<feature type="transmembrane region" description="Helical" evidence="7">
    <location>
        <begin position="96"/>
        <end position="115"/>
    </location>
</feature>
<sequence>MEIKFLELLHSLHFPLLNYIMIFITSLGNGGLIWIVAALFLIFQNKNMLKREGFTIAVALIIFSVLGLLILKPIIARPRPFIAQGLDILIKEPMGFSFPSGHTGSSFAAASVIYFYNKKRGLLALILATLIAFSRMYLFVHYPSDIVGGLILGIISSRIAIKIANEISRKKA</sequence>
<evidence type="ECO:0000256" key="2">
    <source>
        <dbReference type="ARBA" id="ARBA00022475"/>
    </source>
</evidence>
<accession>A0ABV1J1N9</accession>
<dbReference type="RefSeq" id="WP_349188279.1">
    <property type="nucleotide sequence ID" value="NZ_JBBNPP010000003.1"/>
</dbReference>
<evidence type="ECO:0000259" key="8">
    <source>
        <dbReference type="SMART" id="SM00014"/>
    </source>
</evidence>
<protein>
    <submittedName>
        <fullName evidence="9">Phosphatase PAP2 family protein</fullName>
    </submittedName>
</protein>
<dbReference type="PANTHER" id="PTHR14969:SF62">
    <property type="entry name" value="DECAPRENYLPHOSPHORYL-5-PHOSPHORIBOSE PHOSPHATASE RV3807C-RELATED"/>
    <property type="match status" value="1"/>
</dbReference>
<proteinExistence type="predicted"/>
<evidence type="ECO:0000256" key="1">
    <source>
        <dbReference type="ARBA" id="ARBA00004651"/>
    </source>
</evidence>
<keyword evidence="6 7" id="KW-0472">Membrane</keyword>
<dbReference type="InterPro" id="IPR000326">
    <property type="entry name" value="PAP2/HPO"/>
</dbReference>
<feature type="transmembrane region" description="Helical" evidence="7">
    <location>
        <begin position="122"/>
        <end position="140"/>
    </location>
</feature>
<comment type="caution">
    <text evidence="9">The sequence shown here is derived from an EMBL/GenBank/DDBJ whole genome shotgun (WGS) entry which is preliminary data.</text>
</comment>
<comment type="subcellular location">
    <subcellularLocation>
        <location evidence="1">Cell membrane</location>
        <topology evidence="1">Multi-pass membrane protein</topology>
    </subcellularLocation>
</comment>
<evidence type="ECO:0000256" key="5">
    <source>
        <dbReference type="ARBA" id="ARBA00022989"/>
    </source>
</evidence>
<evidence type="ECO:0000313" key="10">
    <source>
        <dbReference type="Proteomes" id="UP001491691"/>
    </source>
</evidence>
<dbReference type="Pfam" id="PF01569">
    <property type="entry name" value="PAP2"/>
    <property type="match status" value="1"/>
</dbReference>